<dbReference type="EMBL" id="MFTA01000110">
    <property type="protein sequence ID" value="OGI49580.1"/>
    <property type="molecule type" value="Genomic_DNA"/>
</dbReference>
<evidence type="ECO:0000313" key="4">
    <source>
        <dbReference type="Proteomes" id="UP000179362"/>
    </source>
</evidence>
<dbReference type="Pfam" id="PF01548">
    <property type="entry name" value="DEDD_Tnp_IS110"/>
    <property type="match status" value="1"/>
</dbReference>
<organism evidence="3 4">
    <name type="scientific">Candidatus Muproteobacteria bacterium RIFCSPHIGHO2_02_FULL_65_16</name>
    <dbReference type="NCBI Taxonomy" id="1817766"/>
    <lineage>
        <taxon>Bacteria</taxon>
        <taxon>Pseudomonadati</taxon>
        <taxon>Pseudomonadota</taxon>
        <taxon>Candidatus Muproteobacteria</taxon>
    </lineage>
</organism>
<dbReference type="InterPro" id="IPR047650">
    <property type="entry name" value="Transpos_IS110"/>
</dbReference>
<evidence type="ECO:0000259" key="1">
    <source>
        <dbReference type="Pfam" id="PF01548"/>
    </source>
</evidence>
<dbReference type="Proteomes" id="UP000179362">
    <property type="component" value="Unassembled WGS sequence"/>
</dbReference>
<feature type="domain" description="Transposase IS116/IS110/IS902 C-terminal" evidence="2">
    <location>
        <begin position="212"/>
        <end position="289"/>
    </location>
</feature>
<dbReference type="AlphaFoldDB" id="A0A1F6TWS7"/>
<comment type="caution">
    <text evidence="3">The sequence shown here is derived from an EMBL/GenBank/DDBJ whole genome shotgun (WGS) entry which is preliminary data.</text>
</comment>
<feature type="domain" description="Transposase IS110-like N-terminal" evidence="1">
    <location>
        <begin position="6"/>
        <end position="146"/>
    </location>
</feature>
<name>A0A1F6TWS7_9PROT</name>
<dbReference type="Pfam" id="PF02371">
    <property type="entry name" value="Transposase_20"/>
    <property type="match status" value="1"/>
</dbReference>
<dbReference type="GO" id="GO:0004803">
    <property type="term" value="F:transposase activity"/>
    <property type="evidence" value="ECO:0007669"/>
    <property type="project" value="InterPro"/>
</dbReference>
<dbReference type="InterPro" id="IPR002525">
    <property type="entry name" value="Transp_IS110-like_N"/>
</dbReference>
<protein>
    <submittedName>
        <fullName evidence="3">IS110 family transposase</fullName>
    </submittedName>
</protein>
<dbReference type="GO" id="GO:0006313">
    <property type="term" value="P:DNA transposition"/>
    <property type="evidence" value="ECO:0007669"/>
    <property type="project" value="InterPro"/>
</dbReference>
<reference evidence="3 4" key="1">
    <citation type="journal article" date="2016" name="Nat. Commun.">
        <title>Thousands of microbial genomes shed light on interconnected biogeochemical processes in an aquifer system.</title>
        <authorList>
            <person name="Anantharaman K."/>
            <person name="Brown C.T."/>
            <person name="Hug L.A."/>
            <person name="Sharon I."/>
            <person name="Castelle C.J."/>
            <person name="Probst A.J."/>
            <person name="Thomas B.C."/>
            <person name="Singh A."/>
            <person name="Wilkins M.J."/>
            <person name="Karaoz U."/>
            <person name="Brodie E.L."/>
            <person name="Williams K.H."/>
            <person name="Hubbard S.S."/>
            <person name="Banfield J.F."/>
        </authorList>
    </citation>
    <scope>NUCLEOTIDE SEQUENCE [LARGE SCALE GENOMIC DNA]</scope>
</reference>
<proteinExistence type="predicted"/>
<dbReference type="InterPro" id="IPR003346">
    <property type="entry name" value="Transposase_20"/>
</dbReference>
<evidence type="ECO:0000259" key="2">
    <source>
        <dbReference type="Pfam" id="PF02371"/>
    </source>
</evidence>
<dbReference type="NCBIfam" id="NF033542">
    <property type="entry name" value="transpos_IS110"/>
    <property type="match status" value="1"/>
</dbReference>
<dbReference type="PANTHER" id="PTHR33055">
    <property type="entry name" value="TRANSPOSASE FOR INSERTION SEQUENCE ELEMENT IS1111A"/>
    <property type="match status" value="1"/>
</dbReference>
<gene>
    <name evidence="3" type="ORF">A3B81_00195</name>
</gene>
<evidence type="ECO:0000313" key="3">
    <source>
        <dbReference type="EMBL" id="OGI49580.1"/>
    </source>
</evidence>
<sequence>MNITTVGMDLAKNAFHIVGLDEHGHEKMKKQLSRGQVLRHFANHPACVIGMEACASAHYFARELRKLGHEARLIPPQYVKAYVRGQKNDANDARAIAEAVRAPSMRFVTVKTVAQQDVQSLIRLREGAINARTAAANRLRGLLGEYGLVRGKSLSTLRRALPEILEAASNGLTDVFRRLLAQERRHLLELDAHIDTLTAELTALSKQDDRVQRLQTAPGYGPIVASVFASVMGDGKQYRRGRDASASVGLVPRQHSSGGKNVLLGISKRGDRYLRSLLIHGARAVVNAAQKKDDPLSRWINHLREKRGTNKATVALANKLTRIGWAILRNGTTYQPAQAS</sequence>
<dbReference type="GO" id="GO:0003677">
    <property type="term" value="F:DNA binding"/>
    <property type="evidence" value="ECO:0007669"/>
    <property type="project" value="InterPro"/>
</dbReference>
<accession>A0A1F6TWS7</accession>
<dbReference type="PANTHER" id="PTHR33055:SF3">
    <property type="entry name" value="PUTATIVE TRANSPOSASE FOR IS117-RELATED"/>
    <property type="match status" value="1"/>
</dbReference>